<protein>
    <submittedName>
        <fullName evidence="1">Uncharacterized protein</fullName>
    </submittedName>
</protein>
<dbReference type="PATRIC" id="fig|42253.5.peg.2034"/>
<dbReference type="AlphaFoldDB" id="A0A0K2GCA3"/>
<dbReference type="Proteomes" id="UP000069205">
    <property type="component" value="Chromosome"/>
</dbReference>
<dbReference type="STRING" id="42253.NITMOv2_2062"/>
<dbReference type="OrthoDB" id="9793062at2"/>
<gene>
    <name evidence="1" type="ORF">NITMOv2_2062</name>
</gene>
<reference evidence="1 2" key="1">
    <citation type="journal article" date="2015" name="Proc. Natl. Acad. Sci. U.S.A.">
        <title>Expanded metabolic versatility of ubiquitous nitrite-oxidizing bacteria from the genus Nitrospira.</title>
        <authorList>
            <person name="Koch H."/>
            <person name="Lucker S."/>
            <person name="Albertsen M."/>
            <person name="Kitzinger K."/>
            <person name="Herbold C."/>
            <person name="Spieck E."/>
            <person name="Nielsen P.H."/>
            <person name="Wagner M."/>
            <person name="Daims H."/>
        </authorList>
    </citation>
    <scope>NUCLEOTIDE SEQUENCE [LARGE SCALE GENOMIC DNA]</scope>
    <source>
        <strain evidence="1 2">NSP M-1</strain>
    </source>
</reference>
<accession>A0A0K2GCA3</accession>
<dbReference type="RefSeq" id="WP_053379642.1">
    <property type="nucleotide sequence ID" value="NZ_CP011801.1"/>
</dbReference>
<evidence type="ECO:0000313" key="2">
    <source>
        <dbReference type="Proteomes" id="UP000069205"/>
    </source>
</evidence>
<sequence length="120" mass="13917">MGPCSPDRYQLAGFDHKERGFSRPVELEPEEAGYRAVLRYETLRLATEVCRGQDEALHRLIRQLHAEGYRRLRTQMTFRSGQYLGSQEPWVEYPDPPPAPQANGWWVKLAAWFRPSAANE</sequence>
<organism evidence="1 2">
    <name type="scientific">Nitrospira moscoviensis</name>
    <dbReference type="NCBI Taxonomy" id="42253"/>
    <lineage>
        <taxon>Bacteria</taxon>
        <taxon>Pseudomonadati</taxon>
        <taxon>Nitrospirota</taxon>
        <taxon>Nitrospiria</taxon>
        <taxon>Nitrospirales</taxon>
        <taxon>Nitrospiraceae</taxon>
        <taxon>Nitrospira</taxon>
    </lineage>
</organism>
<evidence type="ECO:0000313" key="1">
    <source>
        <dbReference type="EMBL" id="ALA58479.1"/>
    </source>
</evidence>
<keyword evidence="2" id="KW-1185">Reference proteome</keyword>
<proteinExistence type="predicted"/>
<dbReference type="KEGG" id="nmv:NITMOv2_2062"/>
<dbReference type="EMBL" id="CP011801">
    <property type="protein sequence ID" value="ALA58479.1"/>
    <property type="molecule type" value="Genomic_DNA"/>
</dbReference>
<name>A0A0K2GCA3_NITMO</name>